<evidence type="ECO:0000313" key="1">
    <source>
        <dbReference type="Proteomes" id="UP000887572"/>
    </source>
</evidence>
<reference evidence="2" key="1">
    <citation type="submission" date="2022-11" db="UniProtKB">
        <authorList>
            <consortium name="WormBaseParasite"/>
        </authorList>
    </citation>
    <scope>IDENTIFICATION</scope>
</reference>
<evidence type="ECO:0000313" key="2">
    <source>
        <dbReference type="WBParaSite" id="Gr19_v10_g11782.t1"/>
    </source>
</evidence>
<keyword evidence="1" id="KW-1185">Reference proteome</keyword>
<proteinExistence type="predicted"/>
<accession>A0A914GVQ8</accession>
<dbReference type="Proteomes" id="UP000887572">
    <property type="component" value="Unplaced"/>
</dbReference>
<dbReference type="AlphaFoldDB" id="A0A914GVQ8"/>
<protein>
    <submittedName>
        <fullName evidence="2">Uncharacterized protein</fullName>
    </submittedName>
</protein>
<name>A0A914GVQ8_GLORO</name>
<dbReference type="WBParaSite" id="Gr19_v10_g11782.t1">
    <property type="protein sequence ID" value="Gr19_v10_g11782.t1"/>
    <property type="gene ID" value="Gr19_v10_g11782"/>
</dbReference>
<organism evidence="1 2">
    <name type="scientific">Globodera rostochiensis</name>
    <name type="common">Golden nematode worm</name>
    <name type="synonym">Heterodera rostochiensis</name>
    <dbReference type="NCBI Taxonomy" id="31243"/>
    <lineage>
        <taxon>Eukaryota</taxon>
        <taxon>Metazoa</taxon>
        <taxon>Ecdysozoa</taxon>
        <taxon>Nematoda</taxon>
        <taxon>Chromadorea</taxon>
        <taxon>Rhabditida</taxon>
        <taxon>Tylenchina</taxon>
        <taxon>Tylenchomorpha</taxon>
        <taxon>Tylenchoidea</taxon>
        <taxon>Heteroderidae</taxon>
        <taxon>Heteroderinae</taxon>
        <taxon>Globodera</taxon>
    </lineage>
</organism>
<sequence>MPHKSRTALSAQPVRMPSPECRRPNAVTRCRRPNAVTRCRRPNAVAEGALEMYSADEALLLKQCSDLVVGAVLPSRLATVSFWHPCDCEEDGTVAVCPPSQMALQLATLRPRTALRMPSGQLFLQPQQISSLNVVSPLPAGDKELMNCWLVGGHENRSQCVRASARVTRGRERAPADLCSSNTNQHAFGEEAAAFLF</sequence>